<keyword evidence="2" id="KW-1185">Reference proteome</keyword>
<dbReference type="EMBL" id="CP045896">
    <property type="protein sequence ID" value="QQP50520.1"/>
    <property type="molecule type" value="Genomic_DNA"/>
</dbReference>
<gene>
    <name evidence="1" type="ORF">FKW44_011544</name>
</gene>
<evidence type="ECO:0000313" key="1">
    <source>
        <dbReference type="EMBL" id="QQP50520.1"/>
    </source>
</evidence>
<reference evidence="2" key="1">
    <citation type="submission" date="2021-01" db="EMBL/GenBank/DDBJ databases">
        <title>Caligus Genome Assembly.</title>
        <authorList>
            <person name="Gallardo-Escarate C."/>
        </authorList>
    </citation>
    <scope>NUCLEOTIDE SEQUENCE [LARGE SCALE GENOMIC DNA]</scope>
</reference>
<accession>A0A7T8HJD5</accession>
<evidence type="ECO:0000313" key="2">
    <source>
        <dbReference type="Proteomes" id="UP000595437"/>
    </source>
</evidence>
<dbReference type="Proteomes" id="UP000595437">
    <property type="component" value="Chromosome 7"/>
</dbReference>
<proteinExistence type="predicted"/>
<sequence length="69" mass="7220">MLIKFGTIASDGSVMKPIGINGNLDTVEYMNIVKKISNGSMGSMGEATTTISKTFLLPNAGLLDGITKI</sequence>
<name>A0A7T8HJD5_CALRO</name>
<protein>
    <submittedName>
        <fullName evidence="1">Uncharacterized protein</fullName>
    </submittedName>
</protein>
<organism evidence="1 2">
    <name type="scientific">Caligus rogercresseyi</name>
    <name type="common">Sea louse</name>
    <dbReference type="NCBI Taxonomy" id="217165"/>
    <lineage>
        <taxon>Eukaryota</taxon>
        <taxon>Metazoa</taxon>
        <taxon>Ecdysozoa</taxon>
        <taxon>Arthropoda</taxon>
        <taxon>Crustacea</taxon>
        <taxon>Multicrustacea</taxon>
        <taxon>Hexanauplia</taxon>
        <taxon>Copepoda</taxon>
        <taxon>Siphonostomatoida</taxon>
        <taxon>Caligidae</taxon>
        <taxon>Caligus</taxon>
    </lineage>
</organism>
<dbReference type="AlphaFoldDB" id="A0A7T8HJD5"/>